<sequence>MIRSAASRAPPFANAELCAGAHQRRFKTFVRRVDKKDEVYYTLARKGSSPDPDSPVQHDFFEMPDLLLDLDAVGTKNVRSFEDDDEQRMKGKWAVVPKRTAVRARLKQFEEQVYESRRRAHAMLSQPTNIWRITPHDILSAALRGASGESQATQASNETPGLQKEPDILKQLRIENGIPPHATEEDEQLLRWMMLRRKSLEQPMQKRESAAPTPLQLAEALGQQTCITGVRRLVFQCLAAGTSIASFKSPPGSKPDLPLAIREACERVLRQDGGDGASVDGTLTFIGNLSERLSRLNASVGAPLCGLGLKLSAGTGLLETTSEWLYRGHDANLWSSDAEASKDVLSTLGSLRSTLSNAQQAGLHDVHSRQLLFQLLTGIDENDAISPDSFRALVTLHLEDDSHVPAQRASEMYESYILLLGQLGATRMLWKEWRLSAPQARKRLDDRIVAMFGEAARRSALVMAASDGETRSDLNLDECATRDYHAIEMQDVGTWRHAAGASKEEVEIGDVASALDLPLEGWKRRVERLPERRA</sequence>
<evidence type="ECO:0000313" key="2">
    <source>
        <dbReference type="EMBL" id="PNY27916.1"/>
    </source>
</evidence>
<dbReference type="Proteomes" id="UP000236621">
    <property type="component" value="Unassembled WGS sequence"/>
</dbReference>
<protein>
    <submittedName>
        <fullName evidence="2">Uncharacterized protein</fullName>
    </submittedName>
</protein>
<organism evidence="2 3">
    <name type="scientific">Tolypocladium capitatum</name>
    <dbReference type="NCBI Taxonomy" id="45235"/>
    <lineage>
        <taxon>Eukaryota</taxon>
        <taxon>Fungi</taxon>
        <taxon>Dikarya</taxon>
        <taxon>Ascomycota</taxon>
        <taxon>Pezizomycotina</taxon>
        <taxon>Sordariomycetes</taxon>
        <taxon>Hypocreomycetidae</taxon>
        <taxon>Hypocreales</taxon>
        <taxon>Ophiocordycipitaceae</taxon>
        <taxon>Tolypocladium</taxon>
    </lineage>
</organism>
<gene>
    <name evidence="2" type="ORF">TCAP_02162</name>
</gene>
<evidence type="ECO:0000256" key="1">
    <source>
        <dbReference type="SAM" id="MobiDB-lite"/>
    </source>
</evidence>
<name>A0A2K3QK49_9HYPO</name>
<comment type="caution">
    <text evidence="2">The sequence shown here is derived from an EMBL/GenBank/DDBJ whole genome shotgun (WGS) entry which is preliminary data.</text>
</comment>
<proteinExistence type="predicted"/>
<evidence type="ECO:0000313" key="3">
    <source>
        <dbReference type="Proteomes" id="UP000236621"/>
    </source>
</evidence>
<feature type="compositionally biased region" description="Polar residues" evidence="1">
    <location>
        <begin position="148"/>
        <end position="160"/>
    </location>
</feature>
<dbReference type="EMBL" id="NRSZ01000328">
    <property type="protein sequence ID" value="PNY27916.1"/>
    <property type="molecule type" value="Genomic_DNA"/>
</dbReference>
<dbReference type="AlphaFoldDB" id="A0A2K3QK49"/>
<keyword evidence="3" id="KW-1185">Reference proteome</keyword>
<reference evidence="2 3" key="1">
    <citation type="submission" date="2017-08" db="EMBL/GenBank/DDBJ databases">
        <title>Harnessing the power of phylogenomics to disentangle the directionality and signatures of interkingdom host jumping in the parasitic fungal genus Tolypocladium.</title>
        <authorList>
            <person name="Quandt C.A."/>
            <person name="Patterson W."/>
            <person name="Spatafora J.W."/>
        </authorList>
    </citation>
    <scope>NUCLEOTIDE SEQUENCE [LARGE SCALE GENOMIC DNA]</scope>
    <source>
        <strain evidence="2 3">CBS 113982</strain>
    </source>
</reference>
<dbReference type="OrthoDB" id="4581301at2759"/>
<accession>A0A2K3QK49</accession>
<feature type="region of interest" description="Disordered" evidence="1">
    <location>
        <begin position="145"/>
        <end position="166"/>
    </location>
</feature>